<feature type="domain" description="Nucleotidyl transferase" evidence="1">
    <location>
        <begin position="3"/>
        <end position="236"/>
    </location>
</feature>
<dbReference type="SUPFAM" id="SSF53448">
    <property type="entry name" value="Nucleotide-diphospho-sugar transferases"/>
    <property type="match status" value="1"/>
</dbReference>
<dbReference type="PANTHER" id="PTHR42883:SF2">
    <property type="entry name" value="THYMIDYLYLTRANSFERASE"/>
    <property type="match status" value="1"/>
</dbReference>
<proteinExistence type="predicted"/>
<dbReference type="KEGG" id="cma:Cmaq_1475"/>
<dbReference type="GeneID" id="5709533"/>
<evidence type="ECO:0000313" key="2">
    <source>
        <dbReference type="EMBL" id="ABW02299.1"/>
    </source>
</evidence>
<dbReference type="InterPro" id="IPR011004">
    <property type="entry name" value="Trimer_LpxA-like_sf"/>
</dbReference>
<dbReference type="AlphaFoldDB" id="A8M980"/>
<dbReference type="Pfam" id="PF00483">
    <property type="entry name" value="NTP_transferase"/>
    <property type="match status" value="1"/>
</dbReference>
<reference evidence="2 3" key="1">
    <citation type="submission" date="2007-10" db="EMBL/GenBank/DDBJ databases">
        <title>Complete sequence of Caldivirga maquilingensis IC-167.</title>
        <authorList>
            <consortium name="US DOE Joint Genome Institute"/>
            <person name="Copeland A."/>
            <person name="Lucas S."/>
            <person name="Lapidus A."/>
            <person name="Barry K."/>
            <person name="Glavina del Rio T."/>
            <person name="Dalin E."/>
            <person name="Tice H."/>
            <person name="Pitluck S."/>
            <person name="Saunders E."/>
            <person name="Brettin T."/>
            <person name="Bruce D."/>
            <person name="Detter J.C."/>
            <person name="Han C."/>
            <person name="Schmutz J."/>
            <person name="Larimer F."/>
            <person name="Land M."/>
            <person name="Hauser L."/>
            <person name="Kyrpides N."/>
            <person name="Ivanova N."/>
            <person name="Biddle J.F."/>
            <person name="Zhang Z."/>
            <person name="Fitz-Gibbon S.T."/>
            <person name="Lowe T.M."/>
            <person name="Saltikov C."/>
            <person name="House C.H."/>
            <person name="Richardson P."/>
        </authorList>
    </citation>
    <scope>NUCLEOTIDE SEQUENCE [LARGE SCALE GENOMIC DNA]</scope>
    <source>
        <strain evidence="3">ATCC 700844 / DSM 13496 / JCM 10307 / IC-167</strain>
    </source>
</reference>
<name>A8M980_CALMQ</name>
<dbReference type="SUPFAM" id="SSF51161">
    <property type="entry name" value="Trimeric LpxA-like enzymes"/>
    <property type="match status" value="1"/>
</dbReference>
<dbReference type="GO" id="GO:0016740">
    <property type="term" value="F:transferase activity"/>
    <property type="evidence" value="ECO:0007669"/>
    <property type="project" value="UniProtKB-KW"/>
</dbReference>
<dbReference type="InterPro" id="IPR005835">
    <property type="entry name" value="NTP_transferase_dom"/>
</dbReference>
<protein>
    <submittedName>
        <fullName evidence="2">Glucose-1-phosphate thymidyltransferase</fullName>
    </submittedName>
</protein>
<sequence>MLGLILVAGIGERMRPLSYSIPKPLISILGKPLVAYTMDKLKDIDVSRIGLVVGRFSELFMDYFNNDPRLNIPVTYIRQERRLGIAHAIYRGIEEGFLREDFVVALGDNYFSESFTRFAREFLEGGYDVFIVLTRHQQFQRFGNAVVEGGRVVRLIEKPNQPIPNSYVVTGLYFFRDPDAVAKAFSNLRPSARGEYEVTDLIQWFIDNNYRVGYSLTTGWWKDMGTPEDLIDLVQLMLDDAKPRIDGDVRGRVSSRVIVEKGAVVEGAVHGPAYVGRGVYVGKDAEIEHFVSLEEGVHMESGSISRSLILEGVTLHLGKARLTDSVIGPRSYVILKNGRHRMIIGENGRVEEV</sequence>
<dbReference type="Proteomes" id="UP000001137">
    <property type="component" value="Chromosome"/>
</dbReference>
<dbReference type="eggNOG" id="arCOG00667">
    <property type="taxonomic scope" value="Archaea"/>
</dbReference>
<dbReference type="Gene3D" id="3.90.550.10">
    <property type="entry name" value="Spore Coat Polysaccharide Biosynthesis Protein SpsA, Chain A"/>
    <property type="match status" value="1"/>
</dbReference>
<dbReference type="EMBL" id="CP000852">
    <property type="protein sequence ID" value="ABW02299.1"/>
    <property type="molecule type" value="Genomic_DNA"/>
</dbReference>
<dbReference type="RefSeq" id="WP_012186518.1">
    <property type="nucleotide sequence ID" value="NC_009954.1"/>
</dbReference>
<organism evidence="2 3">
    <name type="scientific">Caldivirga maquilingensis (strain ATCC 700844 / DSM 13496 / JCM 10307 / IC-167)</name>
    <dbReference type="NCBI Taxonomy" id="397948"/>
    <lineage>
        <taxon>Archaea</taxon>
        <taxon>Thermoproteota</taxon>
        <taxon>Thermoprotei</taxon>
        <taxon>Thermoproteales</taxon>
        <taxon>Thermoproteaceae</taxon>
        <taxon>Caldivirga</taxon>
    </lineage>
</organism>
<dbReference type="Gene3D" id="2.160.10.10">
    <property type="entry name" value="Hexapeptide repeat proteins"/>
    <property type="match status" value="1"/>
</dbReference>
<evidence type="ECO:0000259" key="1">
    <source>
        <dbReference type="Pfam" id="PF00483"/>
    </source>
</evidence>
<keyword evidence="3" id="KW-1185">Reference proteome</keyword>
<keyword evidence="2" id="KW-0808">Transferase</keyword>
<dbReference type="PANTHER" id="PTHR42883">
    <property type="entry name" value="GLUCOSE-1-PHOSPHATE THYMIDYLTRANSFERASE"/>
    <property type="match status" value="1"/>
</dbReference>
<dbReference type="HOGENOM" id="CLU_029499_0_1_2"/>
<gene>
    <name evidence="2" type="ordered locus">Cmaq_1475</name>
</gene>
<evidence type="ECO:0000313" key="3">
    <source>
        <dbReference type="Proteomes" id="UP000001137"/>
    </source>
</evidence>
<accession>A8M980</accession>
<dbReference type="CDD" id="cd04189">
    <property type="entry name" value="G1P_TT_long"/>
    <property type="match status" value="1"/>
</dbReference>
<dbReference type="STRING" id="397948.Cmaq_1475"/>
<dbReference type="InterPro" id="IPR029044">
    <property type="entry name" value="Nucleotide-diphossugar_trans"/>
</dbReference>
<dbReference type="NCBIfam" id="TIGR01208">
    <property type="entry name" value="rmlA_long"/>
    <property type="match status" value="1"/>
</dbReference>
<dbReference type="InterPro" id="IPR005908">
    <property type="entry name" value="G1P_thy_trans_l"/>
</dbReference>